<organism evidence="9 10">
    <name type="scientific">Zhongshania aliphaticivorans</name>
    <dbReference type="NCBI Taxonomy" id="1470434"/>
    <lineage>
        <taxon>Bacteria</taxon>
        <taxon>Pseudomonadati</taxon>
        <taxon>Pseudomonadota</taxon>
        <taxon>Gammaproteobacteria</taxon>
        <taxon>Cellvibrionales</taxon>
        <taxon>Spongiibacteraceae</taxon>
        <taxon>Zhongshania</taxon>
    </lineage>
</organism>
<dbReference type="SMART" id="SM00388">
    <property type="entry name" value="HisKA"/>
    <property type="match status" value="1"/>
</dbReference>
<dbReference type="RefSeq" id="WP_008252107.1">
    <property type="nucleotide sequence ID" value="NZ_CP014544.1"/>
</dbReference>
<dbReference type="PANTHER" id="PTHR42878">
    <property type="entry name" value="TWO-COMPONENT HISTIDINE KINASE"/>
    <property type="match status" value="1"/>
</dbReference>
<keyword evidence="6" id="KW-0175">Coiled coil</keyword>
<dbReference type="CDD" id="cd00082">
    <property type="entry name" value="HisKA"/>
    <property type="match status" value="1"/>
</dbReference>
<dbReference type="STRING" id="1470434.AZF00_16005"/>
<dbReference type="InterPro" id="IPR004358">
    <property type="entry name" value="Sig_transdc_His_kin-like_C"/>
</dbReference>
<evidence type="ECO:0000256" key="1">
    <source>
        <dbReference type="ARBA" id="ARBA00000085"/>
    </source>
</evidence>
<gene>
    <name evidence="9" type="ORF">AZF00_16005</name>
</gene>
<dbReference type="Gene3D" id="1.10.287.130">
    <property type="match status" value="1"/>
</dbReference>
<keyword evidence="5" id="KW-0418">Kinase</keyword>
<keyword evidence="7" id="KW-0812">Transmembrane</keyword>
<dbReference type="SMART" id="SM00387">
    <property type="entry name" value="HATPase_c"/>
    <property type="match status" value="1"/>
</dbReference>
<dbReference type="PANTHER" id="PTHR42878:SF15">
    <property type="entry name" value="BACTERIOPHYTOCHROME"/>
    <property type="match status" value="1"/>
</dbReference>
<evidence type="ECO:0000256" key="5">
    <source>
        <dbReference type="ARBA" id="ARBA00022777"/>
    </source>
</evidence>
<evidence type="ECO:0000256" key="3">
    <source>
        <dbReference type="ARBA" id="ARBA00022553"/>
    </source>
</evidence>
<protein>
    <recommendedName>
        <fullName evidence="2">histidine kinase</fullName>
        <ecNumber evidence="2">2.7.13.3</ecNumber>
    </recommendedName>
</protein>
<dbReference type="GO" id="GO:0007234">
    <property type="term" value="P:osmosensory signaling via phosphorelay pathway"/>
    <property type="evidence" value="ECO:0007669"/>
    <property type="project" value="TreeGrafter"/>
</dbReference>
<keyword evidence="7" id="KW-0472">Membrane</keyword>
<dbReference type="EMBL" id="CP014544">
    <property type="protein sequence ID" value="AMO69709.1"/>
    <property type="molecule type" value="Genomic_DNA"/>
</dbReference>
<proteinExistence type="predicted"/>
<evidence type="ECO:0000313" key="9">
    <source>
        <dbReference type="EMBL" id="AMO69709.1"/>
    </source>
</evidence>
<evidence type="ECO:0000313" key="10">
    <source>
        <dbReference type="Proteomes" id="UP000074119"/>
    </source>
</evidence>
<feature type="transmembrane region" description="Helical" evidence="7">
    <location>
        <begin position="90"/>
        <end position="116"/>
    </location>
</feature>
<feature type="transmembrane region" description="Helical" evidence="7">
    <location>
        <begin position="32"/>
        <end position="52"/>
    </location>
</feature>
<dbReference type="Gene3D" id="3.30.565.10">
    <property type="entry name" value="Histidine kinase-like ATPase, C-terminal domain"/>
    <property type="match status" value="1"/>
</dbReference>
<dbReference type="AlphaFoldDB" id="A0A127M908"/>
<sequence>MANEFLNKLLGPEMPPHGHCYLWNEDLVRLHVISDVLISLSYFTIPVALVYLVRKRDDLKFNYIFVMFAIFIFACGATHLVNIFNVWYGAYWLSGGVKLITAIASVGTAIVVWPLIPKALAIPSNVQLIALNQQLREEADENRRQKQQVEHLTKDLEELVAQRTQELAETRVMKTLLEKNHASLERSNIALEEYAKVTAHDIKEPLRSISVFGQLLNERLGETLQEDESKWLQTMVGATQRMTEMIDDLQQYCAPQSLVPATPLALDECLDRAVVEHGAAMKKYATELHRKPLGTVNMSPTPLYQLLSNLLDNAVKFSRDQKPPVVEIGPVDDAGEDEVGFYIRDNGIGIASHYQSRVYGVFERLYREGDYEGTGIGLAICRRILDECDGRIDIISELDKGCEFRVYLPAA</sequence>
<dbReference type="GO" id="GO:0030295">
    <property type="term" value="F:protein kinase activator activity"/>
    <property type="evidence" value="ECO:0007669"/>
    <property type="project" value="TreeGrafter"/>
</dbReference>
<keyword evidence="3" id="KW-0597">Phosphoprotein</keyword>
<evidence type="ECO:0000256" key="7">
    <source>
        <dbReference type="SAM" id="Phobius"/>
    </source>
</evidence>
<comment type="catalytic activity">
    <reaction evidence="1">
        <text>ATP + protein L-histidine = ADP + protein N-phospho-L-histidine.</text>
        <dbReference type="EC" id="2.7.13.3"/>
    </reaction>
</comment>
<reference evidence="9 10" key="1">
    <citation type="submission" date="2015-12" db="EMBL/GenBank/DDBJ databases">
        <authorList>
            <person name="Shamseldin A."/>
            <person name="Moawad H."/>
            <person name="Abd El-Rahim W.M."/>
            <person name="Sadowsky M.J."/>
        </authorList>
    </citation>
    <scope>NUCLEOTIDE SEQUENCE [LARGE SCALE GENOMIC DNA]</scope>
    <source>
        <strain evidence="9 10">SM2</strain>
    </source>
</reference>
<dbReference type="SUPFAM" id="SSF55874">
    <property type="entry name" value="ATPase domain of HSP90 chaperone/DNA topoisomerase II/histidine kinase"/>
    <property type="match status" value="1"/>
</dbReference>
<evidence type="ECO:0000256" key="2">
    <source>
        <dbReference type="ARBA" id="ARBA00012438"/>
    </source>
</evidence>
<dbReference type="Proteomes" id="UP000074119">
    <property type="component" value="Chromosome"/>
</dbReference>
<feature type="domain" description="Histidine kinase" evidence="8">
    <location>
        <begin position="197"/>
        <end position="411"/>
    </location>
</feature>
<dbReference type="InterPro" id="IPR058544">
    <property type="entry name" value="ETR1_N"/>
</dbReference>
<name>A0A127M908_9GAMM</name>
<evidence type="ECO:0000259" key="8">
    <source>
        <dbReference type="PROSITE" id="PS50109"/>
    </source>
</evidence>
<dbReference type="InterPro" id="IPR005467">
    <property type="entry name" value="His_kinase_dom"/>
</dbReference>
<dbReference type="Pfam" id="PF00512">
    <property type="entry name" value="HisKA"/>
    <property type="match status" value="1"/>
</dbReference>
<dbReference type="EC" id="2.7.13.3" evidence="2"/>
<feature type="coiled-coil region" evidence="6">
    <location>
        <begin position="125"/>
        <end position="169"/>
    </location>
</feature>
<dbReference type="SUPFAM" id="SSF47384">
    <property type="entry name" value="Homodimeric domain of signal transducing histidine kinase"/>
    <property type="match status" value="1"/>
</dbReference>
<dbReference type="InterPro" id="IPR003594">
    <property type="entry name" value="HATPase_dom"/>
</dbReference>
<dbReference type="InterPro" id="IPR036097">
    <property type="entry name" value="HisK_dim/P_sf"/>
</dbReference>
<dbReference type="PROSITE" id="PS50109">
    <property type="entry name" value="HIS_KIN"/>
    <property type="match status" value="1"/>
</dbReference>
<dbReference type="PRINTS" id="PR00344">
    <property type="entry name" value="BCTRLSENSOR"/>
</dbReference>
<dbReference type="InterPro" id="IPR003661">
    <property type="entry name" value="HisK_dim/P_dom"/>
</dbReference>
<feature type="transmembrane region" description="Helical" evidence="7">
    <location>
        <begin position="64"/>
        <end position="84"/>
    </location>
</feature>
<evidence type="ECO:0000256" key="4">
    <source>
        <dbReference type="ARBA" id="ARBA00022679"/>
    </source>
</evidence>
<dbReference type="InterPro" id="IPR036890">
    <property type="entry name" value="HATPase_C_sf"/>
</dbReference>
<keyword evidence="4" id="KW-0808">Transferase</keyword>
<dbReference type="Pfam" id="PF02518">
    <property type="entry name" value="HATPase_c"/>
    <property type="match status" value="1"/>
</dbReference>
<keyword evidence="7" id="KW-1133">Transmembrane helix</keyword>
<dbReference type="KEGG" id="zal:AZF00_16005"/>
<dbReference type="InterPro" id="IPR050351">
    <property type="entry name" value="BphY/WalK/GraS-like"/>
</dbReference>
<evidence type="ECO:0000256" key="6">
    <source>
        <dbReference type="SAM" id="Coils"/>
    </source>
</evidence>
<dbReference type="GO" id="GO:0000155">
    <property type="term" value="F:phosphorelay sensor kinase activity"/>
    <property type="evidence" value="ECO:0007669"/>
    <property type="project" value="InterPro"/>
</dbReference>
<dbReference type="Pfam" id="PF25487">
    <property type="entry name" value="ETR1_N"/>
    <property type="match status" value="1"/>
</dbReference>
<accession>A0A127M908</accession>
<dbReference type="GO" id="GO:0000156">
    <property type="term" value="F:phosphorelay response regulator activity"/>
    <property type="evidence" value="ECO:0007669"/>
    <property type="project" value="TreeGrafter"/>
</dbReference>